<dbReference type="Pfam" id="PF07690">
    <property type="entry name" value="MFS_1"/>
    <property type="match status" value="1"/>
</dbReference>
<sequence>MHSATSLSTPTGTRCSPVLMRARAGVCLVFLANGLGFANLVPRFPEIVAGLGLSKSDFGQAVAAASVGALVAGLAASWLTSRLTSAKVASLGMLVVALALLGAGLARSWLVLAVCLLVVGGTDSIVDVAQNAHGLRVQRRWGASIVTSFHASWSLGAVLGAAMGQAMAGAGVGLGTHMVLTAVVLLVLSVGPLLAGWFLPGHDRDDRTPDQNKELDDAPEMRPATSPRRSRPVTILVLIVVGLLCAASMFPEDVAMNWSSLLLSEQGAGAGHVGLGLVALQGTMIVGRLVGDRIIDAVGQRAVIAWGGALVTLGMSIALLLSSVPGTLLGMAISGAGCAVAVPVTYSAADDVEGLPPGLGLTIVSWLARLAGLLAPPVVGRLADVHGLWVALAYGLLGGLIMVSCWPVLRRRPAVSQRRGRAQSSPA</sequence>
<dbReference type="InterPro" id="IPR020846">
    <property type="entry name" value="MFS_dom"/>
</dbReference>
<organism evidence="8 9">
    <name type="scientific">Actinomyces oris</name>
    <dbReference type="NCBI Taxonomy" id="544580"/>
    <lineage>
        <taxon>Bacteria</taxon>
        <taxon>Bacillati</taxon>
        <taxon>Actinomycetota</taxon>
        <taxon>Actinomycetes</taxon>
        <taxon>Actinomycetales</taxon>
        <taxon>Actinomycetaceae</taxon>
        <taxon>Actinomyces</taxon>
    </lineage>
</organism>
<feature type="transmembrane region" description="Helical" evidence="6">
    <location>
        <begin position="232"/>
        <end position="250"/>
    </location>
</feature>
<gene>
    <name evidence="8" type="ORF">BKH15_11120</name>
</gene>
<feature type="transmembrane region" description="Helical" evidence="6">
    <location>
        <begin position="61"/>
        <end position="79"/>
    </location>
</feature>
<feature type="transmembrane region" description="Helical" evidence="6">
    <location>
        <begin position="270"/>
        <end position="291"/>
    </location>
</feature>
<evidence type="ECO:0000313" key="9">
    <source>
        <dbReference type="Proteomes" id="UP000186769"/>
    </source>
</evidence>
<evidence type="ECO:0000256" key="4">
    <source>
        <dbReference type="ARBA" id="ARBA00023136"/>
    </source>
</evidence>
<evidence type="ECO:0000256" key="6">
    <source>
        <dbReference type="SAM" id="Phobius"/>
    </source>
</evidence>
<dbReference type="InterPro" id="IPR011701">
    <property type="entry name" value="MFS"/>
</dbReference>
<dbReference type="SUPFAM" id="SSF103473">
    <property type="entry name" value="MFS general substrate transporter"/>
    <property type="match status" value="1"/>
</dbReference>
<evidence type="ECO:0000259" key="7">
    <source>
        <dbReference type="PROSITE" id="PS50850"/>
    </source>
</evidence>
<dbReference type="PROSITE" id="PS50850">
    <property type="entry name" value="MFS"/>
    <property type="match status" value="1"/>
</dbReference>
<feature type="transmembrane region" description="Helical" evidence="6">
    <location>
        <begin position="86"/>
        <end position="103"/>
    </location>
</feature>
<feature type="transmembrane region" description="Helical" evidence="6">
    <location>
        <begin position="174"/>
        <end position="199"/>
    </location>
</feature>
<dbReference type="InterPro" id="IPR051788">
    <property type="entry name" value="MFS_Transporter"/>
</dbReference>
<dbReference type="CDD" id="cd17393">
    <property type="entry name" value="MFS_MosC_like"/>
    <property type="match status" value="1"/>
</dbReference>
<feature type="domain" description="Major facilitator superfamily (MFS) profile" evidence="7">
    <location>
        <begin position="22"/>
        <end position="410"/>
    </location>
</feature>
<reference evidence="8 9" key="1">
    <citation type="submission" date="2016-12" db="EMBL/GenBank/DDBJ databases">
        <title>Genomic comparison of strains in the 'Actinomyces naeslundii' group.</title>
        <authorList>
            <person name="Mughal S.R."/>
            <person name="Do T."/>
            <person name="Gilbert S.C."/>
            <person name="Witherden E.A."/>
            <person name="Didelot X."/>
            <person name="Beighton D."/>
        </authorList>
    </citation>
    <scope>NUCLEOTIDE SEQUENCE [LARGE SCALE GENOMIC DNA]</scope>
    <source>
        <strain evidence="8 9">G53E</strain>
    </source>
</reference>
<keyword evidence="3 6" id="KW-1133">Transmembrane helix</keyword>
<dbReference type="GO" id="GO:0005886">
    <property type="term" value="C:plasma membrane"/>
    <property type="evidence" value="ECO:0007669"/>
    <property type="project" value="UniProtKB-SubCell"/>
</dbReference>
<dbReference type="GO" id="GO:0022857">
    <property type="term" value="F:transmembrane transporter activity"/>
    <property type="evidence" value="ECO:0007669"/>
    <property type="project" value="InterPro"/>
</dbReference>
<dbReference type="InterPro" id="IPR036259">
    <property type="entry name" value="MFS_trans_sf"/>
</dbReference>
<comment type="subcellular location">
    <subcellularLocation>
        <location evidence="1">Cell membrane</location>
        <topology evidence="1">Multi-pass membrane protein</topology>
    </subcellularLocation>
</comment>
<feature type="transmembrane region" description="Helical" evidence="6">
    <location>
        <begin position="109"/>
        <end position="129"/>
    </location>
</feature>
<feature type="compositionally biased region" description="Basic and acidic residues" evidence="5">
    <location>
        <begin position="205"/>
        <end position="220"/>
    </location>
</feature>
<feature type="transmembrane region" description="Helical" evidence="6">
    <location>
        <begin position="141"/>
        <end position="162"/>
    </location>
</feature>
<comment type="caution">
    <text evidence="8">The sequence shown here is derived from an EMBL/GenBank/DDBJ whole genome shotgun (WGS) entry which is preliminary data.</text>
</comment>
<dbReference type="PANTHER" id="PTHR23514:SF13">
    <property type="entry name" value="INNER MEMBRANE PROTEIN YBJJ"/>
    <property type="match status" value="1"/>
</dbReference>
<keyword evidence="2 6" id="KW-0812">Transmembrane</keyword>
<dbReference type="AlphaFoldDB" id="A0A1Q8X3K8"/>
<accession>A0A1Q8X3K8</accession>
<name>A0A1Q8X3K8_9ACTO</name>
<dbReference type="PANTHER" id="PTHR23514">
    <property type="entry name" value="BYPASS OF STOP CODON PROTEIN 6"/>
    <property type="match status" value="1"/>
</dbReference>
<feature type="transmembrane region" description="Helical" evidence="6">
    <location>
        <begin position="387"/>
        <end position="409"/>
    </location>
</feature>
<keyword evidence="4 6" id="KW-0472">Membrane</keyword>
<proteinExistence type="predicted"/>
<dbReference type="EMBL" id="MSKW01000024">
    <property type="protein sequence ID" value="OLO74919.1"/>
    <property type="molecule type" value="Genomic_DNA"/>
</dbReference>
<feature type="transmembrane region" description="Helical" evidence="6">
    <location>
        <begin position="303"/>
        <end position="322"/>
    </location>
</feature>
<evidence type="ECO:0000313" key="8">
    <source>
        <dbReference type="EMBL" id="OLO74919.1"/>
    </source>
</evidence>
<evidence type="ECO:0000256" key="1">
    <source>
        <dbReference type="ARBA" id="ARBA00004651"/>
    </source>
</evidence>
<feature type="region of interest" description="Disordered" evidence="5">
    <location>
        <begin position="205"/>
        <end position="227"/>
    </location>
</feature>
<dbReference type="Proteomes" id="UP000186769">
    <property type="component" value="Unassembled WGS sequence"/>
</dbReference>
<evidence type="ECO:0000256" key="3">
    <source>
        <dbReference type="ARBA" id="ARBA00022989"/>
    </source>
</evidence>
<feature type="transmembrane region" description="Helical" evidence="6">
    <location>
        <begin position="21"/>
        <end position="41"/>
    </location>
</feature>
<evidence type="ECO:0000256" key="5">
    <source>
        <dbReference type="SAM" id="MobiDB-lite"/>
    </source>
</evidence>
<protein>
    <submittedName>
        <fullName evidence="8">MFS transporter</fullName>
    </submittedName>
</protein>
<dbReference type="Gene3D" id="1.20.1250.20">
    <property type="entry name" value="MFS general substrate transporter like domains"/>
    <property type="match status" value="1"/>
</dbReference>
<evidence type="ECO:0000256" key="2">
    <source>
        <dbReference type="ARBA" id="ARBA00022692"/>
    </source>
</evidence>